<evidence type="ECO:0000256" key="2">
    <source>
        <dbReference type="ARBA" id="ARBA00022723"/>
    </source>
</evidence>
<feature type="domain" description="MPN" evidence="7">
    <location>
        <begin position="416"/>
        <end position="538"/>
    </location>
</feature>
<dbReference type="NCBIfam" id="TIGR00608">
    <property type="entry name" value="radc"/>
    <property type="match status" value="1"/>
</dbReference>
<dbReference type="InterPro" id="IPR037518">
    <property type="entry name" value="MPN"/>
</dbReference>
<reference evidence="8 9" key="1">
    <citation type="submission" date="2018-05" db="EMBL/GenBank/DDBJ databases">
        <title>A metagenomic window into the 2 km-deep terrestrial subsurface aquifer revealed taxonomically and functionally diverse microbial community comprising novel uncultured bacterial lineages.</title>
        <authorList>
            <person name="Kadnikov V.V."/>
            <person name="Mardanov A.V."/>
            <person name="Beletsky A.V."/>
            <person name="Banks D."/>
            <person name="Pimenov N.V."/>
            <person name="Frank Y.A."/>
            <person name="Karnachuk O.V."/>
            <person name="Ravin N.V."/>
        </authorList>
    </citation>
    <scope>NUCLEOTIDE SEQUENCE [LARGE SCALE GENOMIC DNA]</scope>
    <source>
        <strain evidence="8">BY</strain>
    </source>
</reference>
<dbReference type="InterPro" id="IPR025657">
    <property type="entry name" value="RadC_JAB"/>
</dbReference>
<dbReference type="AlphaFoldDB" id="A0A2Z4Y6D0"/>
<sequence length="541" mass="59416">MFLKRKSVLVSYSWEFSLRHRGSAWQSWEGGIERMLSNFEFVDALEAVRAFVLSQNPDLDEELSRLRSRARAFPDVAPEAVRDALAQCLLGQPADTPVGRRAVRAFVAQALRRNSREVVAHDELSVAESNASVVAMPTAEAPHSALQQEERSRNFAELAGSDEELRRLLHALAREPNIKGAVRLVRASCRSLTELSAVDFLARIGYPIAVAHARSVTFLFRLGVVRAQPKTKSAREEFQEQVARVAHLAAVPPAEVSMLFAFFAGAVRGNAATARCAGRPKCDLCPVAHLCEHARHASANRQPKLRRPIREWSETERPRERLLEGRDLSDAELMAIVLGSGTPQLSAVELARGILEAFGGSLARIGAAAPGEIMAKLREARVGGVGPAKAASLKAAFELGRRAWAASGDPRVTAREMSRPRAVFEHFRTLFQGKGQEEFWVVLLNTKNRLMGQRCVSRGTLNSSIVHPRDVFRDAVRESAAAVILLHNHPSGDPRPSAEDRALTRRLVEVGQTLGIRVLDHVIVGADEYYSFAENGEIAPT</sequence>
<comment type="similarity">
    <text evidence="6">Belongs to the UPF0758 family.</text>
</comment>
<evidence type="ECO:0000313" key="8">
    <source>
        <dbReference type="EMBL" id="AXA36754.1"/>
    </source>
</evidence>
<dbReference type="InterPro" id="IPR020891">
    <property type="entry name" value="UPF0758_CS"/>
</dbReference>
<keyword evidence="4" id="KW-0862">Zinc</keyword>
<evidence type="ECO:0000256" key="5">
    <source>
        <dbReference type="ARBA" id="ARBA00023049"/>
    </source>
</evidence>
<dbReference type="InterPro" id="IPR001405">
    <property type="entry name" value="UPF0758"/>
</dbReference>
<dbReference type="Pfam" id="PF04002">
    <property type="entry name" value="RadC"/>
    <property type="match status" value="1"/>
</dbReference>
<dbReference type="PROSITE" id="PS50249">
    <property type="entry name" value="MPN"/>
    <property type="match status" value="1"/>
</dbReference>
<protein>
    <submittedName>
        <fullName evidence="8">DNA repair protein RadC</fullName>
    </submittedName>
</protein>
<dbReference type="PROSITE" id="PS01302">
    <property type="entry name" value="UPF0758"/>
    <property type="match status" value="1"/>
</dbReference>
<dbReference type="CDD" id="cd08071">
    <property type="entry name" value="MPN_DUF2466"/>
    <property type="match status" value="1"/>
</dbReference>
<dbReference type="GO" id="GO:0008237">
    <property type="term" value="F:metallopeptidase activity"/>
    <property type="evidence" value="ECO:0007669"/>
    <property type="project" value="UniProtKB-KW"/>
</dbReference>
<dbReference type="EMBL" id="CP030759">
    <property type="protein sequence ID" value="AXA36754.1"/>
    <property type="molecule type" value="Genomic_DNA"/>
</dbReference>
<dbReference type="InterPro" id="IPR046778">
    <property type="entry name" value="UPF0758_N"/>
</dbReference>
<dbReference type="KEGG" id="schv:BRCON_1977"/>
<accession>A0A2Z4Y6D0</accession>
<keyword evidence="3" id="KW-0378">Hydrolase</keyword>
<dbReference type="PANTHER" id="PTHR30471">
    <property type="entry name" value="DNA REPAIR PROTEIN RADC"/>
    <property type="match status" value="1"/>
</dbReference>
<keyword evidence="5" id="KW-0482">Metalloprotease</keyword>
<evidence type="ECO:0000256" key="1">
    <source>
        <dbReference type="ARBA" id="ARBA00022670"/>
    </source>
</evidence>
<name>A0A2Z4Y6D0_SUMC1</name>
<dbReference type="PANTHER" id="PTHR30471:SF3">
    <property type="entry name" value="UPF0758 PROTEIN YEES-RELATED"/>
    <property type="match status" value="1"/>
</dbReference>
<dbReference type="NCBIfam" id="NF000642">
    <property type="entry name" value="PRK00024.1"/>
    <property type="match status" value="1"/>
</dbReference>
<evidence type="ECO:0000256" key="3">
    <source>
        <dbReference type="ARBA" id="ARBA00022801"/>
    </source>
</evidence>
<dbReference type="Gene3D" id="3.40.140.10">
    <property type="entry name" value="Cytidine Deaminase, domain 2"/>
    <property type="match status" value="1"/>
</dbReference>
<evidence type="ECO:0000256" key="6">
    <source>
        <dbReference type="RuleBase" id="RU003797"/>
    </source>
</evidence>
<evidence type="ECO:0000256" key="4">
    <source>
        <dbReference type="ARBA" id="ARBA00022833"/>
    </source>
</evidence>
<keyword evidence="1" id="KW-0645">Protease</keyword>
<dbReference type="Proteomes" id="UP000262583">
    <property type="component" value="Chromosome"/>
</dbReference>
<evidence type="ECO:0000259" key="7">
    <source>
        <dbReference type="PROSITE" id="PS50249"/>
    </source>
</evidence>
<dbReference type="GO" id="GO:0006508">
    <property type="term" value="P:proteolysis"/>
    <property type="evidence" value="ECO:0007669"/>
    <property type="project" value="UniProtKB-KW"/>
</dbReference>
<dbReference type="Pfam" id="PF20582">
    <property type="entry name" value="UPF0758_N"/>
    <property type="match status" value="1"/>
</dbReference>
<gene>
    <name evidence="8" type="ORF">BRCON_1977</name>
</gene>
<proteinExistence type="inferred from homology"/>
<organism evidence="8 9">
    <name type="scientific">Sumerlaea chitinivorans</name>
    <dbReference type="NCBI Taxonomy" id="2250252"/>
    <lineage>
        <taxon>Bacteria</taxon>
        <taxon>Candidatus Sumerlaeota</taxon>
        <taxon>Candidatus Sumerlaeia</taxon>
        <taxon>Candidatus Sumerlaeales</taxon>
        <taxon>Candidatus Sumerlaeaceae</taxon>
        <taxon>Candidatus Sumerlaea</taxon>
    </lineage>
</organism>
<dbReference type="GO" id="GO:0046872">
    <property type="term" value="F:metal ion binding"/>
    <property type="evidence" value="ECO:0007669"/>
    <property type="project" value="UniProtKB-KW"/>
</dbReference>
<keyword evidence="2" id="KW-0479">Metal-binding</keyword>
<evidence type="ECO:0000313" key="9">
    <source>
        <dbReference type="Proteomes" id="UP000262583"/>
    </source>
</evidence>